<dbReference type="GO" id="GO:0004113">
    <property type="term" value="F:2',3'-cyclic-nucleotide 3'-phosphodiesterase activity"/>
    <property type="evidence" value="ECO:0007669"/>
    <property type="project" value="InterPro"/>
</dbReference>
<dbReference type="Pfam" id="PF02834">
    <property type="entry name" value="LigT_PEase"/>
    <property type="match status" value="1"/>
</dbReference>
<dbReference type="EC" id="3.1.4.58" evidence="2"/>
<keyword evidence="5" id="KW-1185">Reference proteome</keyword>
<feature type="short sequence motif" description="HXTX 1" evidence="2">
    <location>
        <begin position="44"/>
        <end position="47"/>
    </location>
</feature>
<evidence type="ECO:0000256" key="1">
    <source>
        <dbReference type="ARBA" id="ARBA00022801"/>
    </source>
</evidence>
<dbReference type="RefSeq" id="WP_148578627.1">
    <property type="nucleotide sequence ID" value="NZ_SDKK01000007.1"/>
</dbReference>
<evidence type="ECO:0000259" key="3">
    <source>
        <dbReference type="Pfam" id="PF02834"/>
    </source>
</evidence>
<feature type="domain" description="Phosphoesterase HXTX" evidence="3">
    <location>
        <begin position="20"/>
        <end position="90"/>
    </location>
</feature>
<dbReference type="AlphaFoldDB" id="A0A6C2D1H3"/>
<comment type="similarity">
    <text evidence="2">Belongs to the 2H phosphoesterase superfamily. ThpR family.</text>
</comment>
<dbReference type="SUPFAM" id="SSF55144">
    <property type="entry name" value="LigT-like"/>
    <property type="match status" value="1"/>
</dbReference>
<dbReference type="EMBL" id="SDKK01000007">
    <property type="protein sequence ID" value="TYC59603.1"/>
    <property type="molecule type" value="Genomic_DNA"/>
</dbReference>
<evidence type="ECO:0000313" key="5">
    <source>
        <dbReference type="Proteomes" id="UP000389128"/>
    </source>
</evidence>
<feature type="active site" description="Proton donor" evidence="2">
    <location>
        <position position="44"/>
    </location>
</feature>
<dbReference type="GO" id="GO:0008664">
    <property type="term" value="F:RNA 2',3'-cyclic 3'-phosphodiesterase activity"/>
    <property type="evidence" value="ECO:0007669"/>
    <property type="project" value="UniProtKB-EC"/>
</dbReference>
<dbReference type="OrthoDB" id="7061261at2"/>
<proteinExistence type="inferred from homology"/>
<dbReference type="Proteomes" id="UP000389128">
    <property type="component" value="Unassembled WGS sequence"/>
</dbReference>
<comment type="function">
    <text evidence="2">Hydrolyzes RNA 2',3'-cyclic phosphodiester to an RNA 2'-phosphomonoester.</text>
</comment>
<feature type="active site" description="Proton acceptor" evidence="2">
    <location>
        <position position="126"/>
    </location>
</feature>
<dbReference type="InterPro" id="IPR004175">
    <property type="entry name" value="RNA_CPDase"/>
</dbReference>
<keyword evidence="1 2" id="KW-0378">Hydrolase</keyword>
<protein>
    <recommendedName>
        <fullName evidence="2">RNA 2',3'-cyclic phosphodiesterase</fullName>
        <shortName evidence="2">RNA 2',3'-CPDase</shortName>
        <ecNumber evidence="2">3.1.4.58</ecNumber>
    </recommendedName>
</protein>
<name>A0A6C2D1H3_9RHOO</name>
<comment type="catalytic activity">
    <reaction evidence="2">
        <text>a 3'-end 2',3'-cyclophospho-ribonucleotide-RNA + H2O = a 3'-end 2'-phospho-ribonucleotide-RNA + H(+)</text>
        <dbReference type="Rhea" id="RHEA:11828"/>
        <dbReference type="Rhea" id="RHEA-COMP:10464"/>
        <dbReference type="Rhea" id="RHEA-COMP:17353"/>
        <dbReference type="ChEBI" id="CHEBI:15377"/>
        <dbReference type="ChEBI" id="CHEBI:15378"/>
        <dbReference type="ChEBI" id="CHEBI:83064"/>
        <dbReference type="ChEBI" id="CHEBI:173113"/>
        <dbReference type="EC" id="3.1.4.58"/>
    </reaction>
</comment>
<dbReference type="PANTHER" id="PTHR35561:SF1">
    <property type="entry name" value="RNA 2',3'-CYCLIC PHOSPHODIESTERASE"/>
    <property type="match status" value="1"/>
</dbReference>
<dbReference type="NCBIfam" id="TIGR02258">
    <property type="entry name" value="2_5_ligase"/>
    <property type="match status" value="1"/>
</dbReference>
<dbReference type="HAMAP" id="MF_01940">
    <property type="entry name" value="RNA_CPDase"/>
    <property type="match status" value="1"/>
</dbReference>
<evidence type="ECO:0000256" key="2">
    <source>
        <dbReference type="HAMAP-Rule" id="MF_01940"/>
    </source>
</evidence>
<dbReference type="InterPro" id="IPR009097">
    <property type="entry name" value="Cyclic_Pdiesterase"/>
</dbReference>
<reference evidence="4 5" key="1">
    <citation type="submission" date="2019-01" db="EMBL/GenBank/DDBJ databases">
        <title>Zoogloea oleivorans genome sequencing and assembly.</title>
        <authorList>
            <person name="Tancsics A."/>
            <person name="Farkas M."/>
            <person name="Kriszt B."/>
            <person name="Maroti G."/>
            <person name="Horvath B."/>
        </authorList>
    </citation>
    <scope>NUCLEOTIDE SEQUENCE [LARGE SCALE GENOMIC DNA]</scope>
    <source>
        <strain evidence="4 5">Buc</strain>
    </source>
</reference>
<organism evidence="4 5">
    <name type="scientific">Zoogloea oleivorans</name>
    <dbReference type="NCBI Taxonomy" id="1552750"/>
    <lineage>
        <taxon>Bacteria</taxon>
        <taxon>Pseudomonadati</taxon>
        <taxon>Pseudomonadota</taxon>
        <taxon>Betaproteobacteria</taxon>
        <taxon>Rhodocyclales</taxon>
        <taxon>Zoogloeaceae</taxon>
        <taxon>Zoogloea</taxon>
    </lineage>
</organism>
<evidence type="ECO:0000313" key="4">
    <source>
        <dbReference type="EMBL" id="TYC59603.1"/>
    </source>
</evidence>
<gene>
    <name evidence="4" type="primary">thpR</name>
    <name evidence="4" type="ORF">ETQ85_08520</name>
</gene>
<accession>A0A6C2D1H3</accession>
<sequence length="175" mass="19149">MAEARRRLFLALWPGPELAGRLQTVSAEAFRVCGGRQMRVKTLHLTLAFLGDVPESRIPALLAAMSRIKGRPFQLVVDTLGYWKHNRIVWGGCRAQPEALDQLVSAIRQQLVALGLPGGSDSFSPHITLLCKARPVGELPAMTPLAWPVGEWVLMESCPSTAGADYRRLAAWPLG</sequence>
<dbReference type="PANTHER" id="PTHR35561">
    <property type="entry name" value="RNA 2',3'-CYCLIC PHOSPHODIESTERASE"/>
    <property type="match status" value="1"/>
</dbReference>
<dbReference type="Gene3D" id="3.90.1140.10">
    <property type="entry name" value="Cyclic phosphodiesterase"/>
    <property type="match status" value="1"/>
</dbReference>
<comment type="caution">
    <text evidence="4">The sequence shown here is derived from an EMBL/GenBank/DDBJ whole genome shotgun (WGS) entry which is preliminary data.</text>
</comment>
<feature type="short sequence motif" description="HXTX 2" evidence="2">
    <location>
        <begin position="126"/>
        <end position="129"/>
    </location>
</feature>
<dbReference type="InterPro" id="IPR014051">
    <property type="entry name" value="Phosphoesterase_HXTX"/>
</dbReference>